<accession>A0A445CBZ8</accession>
<dbReference type="EMBL" id="SDMP01000007">
    <property type="protein sequence ID" value="RYR48458.1"/>
    <property type="molecule type" value="Genomic_DNA"/>
</dbReference>
<evidence type="ECO:0000313" key="2">
    <source>
        <dbReference type="Proteomes" id="UP000289738"/>
    </source>
</evidence>
<sequence length="75" mass="9010">MEHRQRKWSESLGRSMESTSHLIEEALTIKKISEEDMLLCPFRKDREFTTKTRYYVAKKKKMKESTTTTPHQTPY</sequence>
<name>A0A445CBZ8_ARAHY</name>
<reference evidence="1 2" key="1">
    <citation type="submission" date="2019-01" db="EMBL/GenBank/DDBJ databases">
        <title>Sequencing of cultivated peanut Arachis hypogaea provides insights into genome evolution and oil improvement.</title>
        <authorList>
            <person name="Chen X."/>
        </authorList>
    </citation>
    <scope>NUCLEOTIDE SEQUENCE [LARGE SCALE GENOMIC DNA]</scope>
    <source>
        <strain evidence="2">cv. Fuhuasheng</strain>
        <tissue evidence="1">Leaves</tissue>
    </source>
</reference>
<organism evidence="1 2">
    <name type="scientific">Arachis hypogaea</name>
    <name type="common">Peanut</name>
    <dbReference type="NCBI Taxonomy" id="3818"/>
    <lineage>
        <taxon>Eukaryota</taxon>
        <taxon>Viridiplantae</taxon>
        <taxon>Streptophyta</taxon>
        <taxon>Embryophyta</taxon>
        <taxon>Tracheophyta</taxon>
        <taxon>Spermatophyta</taxon>
        <taxon>Magnoliopsida</taxon>
        <taxon>eudicotyledons</taxon>
        <taxon>Gunneridae</taxon>
        <taxon>Pentapetalae</taxon>
        <taxon>rosids</taxon>
        <taxon>fabids</taxon>
        <taxon>Fabales</taxon>
        <taxon>Fabaceae</taxon>
        <taxon>Papilionoideae</taxon>
        <taxon>50 kb inversion clade</taxon>
        <taxon>dalbergioids sensu lato</taxon>
        <taxon>Dalbergieae</taxon>
        <taxon>Pterocarpus clade</taxon>
        <taxon>Arachis</taxon>
    </lineage>
</organism>
<dbReference type="Proteomes" id="UP000289738">
    <property type="component" value="Chromosome A07"/>
</dbReference>
<comment type="caution">
    <text evidence="1">The sequence shown here is derived from an EMBL/GenBank/DDBJ whole genome shotgun (WGS) entry which is preliminary data.</text>
</comment>
<proteinExistence type="predicted"/>
<keyword evidence="2" id="KW-1185">Reference proteome</keyword>
<dbReference type="AlphaFoldDB" id="A0A445CBZ8"/>
<protein>
    <submittedName>
        <fullName evidence="1">Uncharacterized protein</fullName>
    </submittedName>
</protein>
<evidence type="ECO:0000313" key="1">
    <source>
        <dbReference type="EMBL" id="RYR48458.1"/>
    </source>
</evidence>
<gene>
    <name evidence="1" type="ORF">Ahy_A07g034483</name>
</gene>